<keyword evidence="10" id="KW-0548">Nucleotidyltransferase</keyword>
<evidence type="ECO:0000256" key="2">
    <source>
        <dbReference type="ARBA" id="ARBA00022679"/>
    </source>
</evidence>
<dbReference type="GO" id="GO:1902758">
    <property type="term" value="P:bis(molybdopterin guanine dinucleotide)molybdenum biosynthetic process"/>
    <property type="evidence" value="ECO:0007669"/>
    <property type="project" value="TreeGrafter"/>
</dbReference>
<comment type="domain">
    <text evidence="8">The N-terminal domain determines nucleotide recognition and specific binding, while the C-terminal domain determines the specific binding to the target protein.</text>
</comment>
<dbReference type="CDD" id="cd02503">
    <property type="entry name" value="MobA"/>
    <property type="match status" value="1"/>
</dbReference>
<dbReference type="Gene3D" id="3.90.550.10">
    <property type="entry name" value="Spore Coat Polysaccharide Biosynthesis Protein SpsA, Chain A"/>
    <property type="match status" value="1"/>
</dbReference>
<accession>A1WTM3</accession>
<comment type="similarity">
    <text evidence="8">Belongs to the MobA family.</text>
</comment>
<dbReference type="PANTHER" id="PTHR19136">
    <property type="entry name" value="MOLYBDENUM COFACTOR GUANYLYLTRANSFERASE"/>
    <property type="match status" value="1"/>
</dbReference>
<evidence type="ECO:0000256" key="5">
    <source>
        <dbReference type="ARBA" id="ARBA00022842"/>
    </source>
</evidence>
<dbReference type="Pfam" id="PF12804">
    <property type="entry name" value="NTP_transf_3"/>
    <property type="match status" value="1"/>
</dbReference>
<dbReference type="InterPro" id="IPR029044">
    <property type="entry name" value="Nucleotide-diphossugar_trans"/>
</dbReference>
<comment type="subcellular location">
    <subcellularLocation>
        <location evidence="8">Cytoplasm</location>
    </subcellularLocation>
</comment>
<keyword evidence="5 8" id="KW-0460">Magnesium</keyword>
<dbReference type="eggNOG" id="COG0746">
    <property type="taxonomic scope" value="Bacteria"/>
</dbReference>
<evidence type="ECO:0000313" key="10">
    <source>
        <dbReference type="EMBL" id="ABM61035.1"/>
    </source>
</evidence>
<reference evidence="11" key="1">
    <citation type="submission" date="2006-12" db="EMBL/GenBank/DDBJ databases">
        <title>Complete sequence of Halorhodospira halophila SL1.</title>
        <authorList>
            <consortium name="US DOE Joint Genome Institute"/>
            <person name="Copeland A."/>
            <person name="Lucas S."/>
            <person name="Lapidus A."/>
            <person name="Barry K."/>
            <person name="Detter J.C."/>
            <person name="Glavina del Rio T."/>
            <person name="Hammon N."/>
            <person name="Israni S."/>
            <person name="Dalin E."/>
            <person name="Tice H."/>
            <person name="Pitluck S."/>
            <person name="Saunders E."/>
            <person name="Brettin T."/>
            <person name="Bruce D."/>
            <person name="Han C."/>
            <person name="Tapia R."/>
            <person name="Schmutz J."/>
            <person name="Larimer F."/>
            <person name="Land M."/>
            <person name="Hauser L."/>
            <person name="Kyrpides N."/>
            <person name="Mikhailova N."/>
            <person name="Hoff W."/>
            <person name="Richardson P."/>
        </authorList>
    </citation>
    <scope>NUCLEOTIDE SEQUENCE [LARGE SCALE GENOMIC DNA]</scope>
    <source>
        <strain evidence="11">DSM 244 / SL1</strain>
    </source>
</reference>
<feature type="binding site" evidence="8">
    <location>
        <begin position="17"/>
        <end position="19"/>
    </location>
    <ligand>
        <name>GTP</name>
        <dbReference type="ChEBI" id="CHEBI:37565"/>
    </ligand>
</feature>
<dbReference type="NCBIfam" id="TIGR02665">
    <property type="entry name" value="molyb_mobA"/>
    <property type="match status" value="1"/>
</dbReference>
<dbReference type="Proteomes" id="UP000000647">
    <property type="component" value="Chromosome"/>
</dbReference>
<feature type="domain" description="MobA-like NTP transferase" evidence="9">
    <location>
        <begin position="14"/>
        <end position="171"/>
    </location>
</feature>
<dbReference type="GO" id="GO:0005737">
    <property type="term" value="C:cytoplasm"/>
    <property type="evidence" value="ECO:0007669"/>
    <property type="project" value="UniProtKB-SubCell"/>
</dbReference>
<evidence type="ECO:0000256" key="1">
    <source>
        <dbReference type="ARBA" id="ARBA00022490"/>
    </source>
</evidence>
<keyword evidence="1 8" id="KW-0963">Cytoplasm</keyword>
<feature type="binding site" evidence="8">
    <location>
        <position position="58"/>
    </location>
    <ligand>
        <name>GTP</name>
        <dbReference type="ChEBI" id="CHEBI:37565"/>
    </ligand>
</feature>
<comment type="function">
    <text evidence="8">Transfers a GMP moiety from GTP to Mo-molybdopterin (Mo-MPT) cofactor (Moco or molybdenum cofactor) to form Mo-molybdopterin guanine dinucleotide (Mo-MGD) cofactor.</text>
</comment>
<evidence type="ECO:0000256" key="7">
    <source>
        <dbReference type="ARBA" id="ARBA00023150"/>
    </source>
</evidence>
<evidence type="ECO:0000256" key="8">
    <source>
        <dbReference type="HAMAP-Rule" id="MF_00316"/>
    </source>
</evidence>
<keyword evidence="2 8" id="KW-0808">Transferase</keyword>
<proteinExistence type="inferred from homology"/>
<sequence length="206" mass="20990">MAGCPIAADPRLTGVILAGGSGRRMGARDKGLVPLAGRPLVAHVLDRLAPQVGAVRINANRHAARYRALGVPVDGDCHPGGLGPLAGIASALAHARSERVLVVPCDAPLLPGDMAPRLTAALEAAGADGAVARLGGRLQPVYALLHRGLAADLDAALAAGERRVHAWLGRHRVAAADFDDRSAAMVNVNTPEDLAQVAQRLSAGPG</sequence>
<protein>
    <recommendedName>
        <fullName evidence="8">Molybdenum cofactor guanylyltransferase</fullName>
        <shortName evidence="8">MoCo guanylyltransferase</shortName>
        <ecNumber evidence="8">2.7.7.77</ecNumber>
    </recommendedName>
    <alternativeName>
        <fullName evidence="8">GTP:molybdopterin guanylyltransferase</fullName>
    </alternativeName>
    <alternativeName>
        <fullName evidence="8">Mo-MPT guanylyltransferase</fullName>
    </alternativeName>
    <alternativeName>
        <fullName evidence="8">Molybdopterin guanylyltransferase</fullName>
    </alternativeName>
    <alternativeName>
        <fullName evidence="8">Molybdopterin-guanine dinucleotide synthase</fullName>
        <shortName evidence="8">MGD synthase</shortName>
    </alternativeName>
</protein>
<evidence type="ECO:0000256" key="4">
    <source>
        <dbReference type="ARBA" id="ARBA00022741"/>
    </source>
</evidence>
<feature type="binding site" evidence="8">
    <location>
        <position position="30"/>
    </location>
    <ligand>
        <name>GTP</name>
        <dbReference type="ChEBI" id="CHEBI:37565"/>
    </ligand>
</feature>
<dbReference type="SUPFAM" id="SSF53448">
    <property type="entry name" value="Nucleotide-diphospho-sugar transferases"/>
    <property type="match status" value="1"/>
</dbReference>
<dbReference type="EMBL" id="CP000544">
    <property type="protein sequence ID" value="ABM61035.1"/>
    <property type="molecule type" value="Genomic_DNA"/>
</dbReference>
<dbReference type="InterPro" id="IPR025877">
    <property type="entry name" value="MobA-like_NTP_Trfase"/>
</dbReference>
<feature type="binding site" evidence="8">
    <location>
        <position position="106"/>
    </location>
    <ligand>
        <name>Mg(2+)</name>
        <dbReference type="ChEBI" id="CHEBI:18420"/>
    </ligand>
</feature>
<name>A1WTM3_HALHL</name>
<feature type="binding site" evidence="8">
    <location>
        <position position="106"/>
    </location>
    <ligand>
        <name>GTP</name>
        <dbReference type="ChEBI" id="CHEBI:37565"/>
    </ligand>
</feature>
<keyword evidence="4 8" id="KW-0547">Nucleotide-binding</keyword>
<reference evidence="10 11" key="2">
    <citation type="journal article" date="2013" name="Stand. Genomic Sci.">
        <title>Complete genome sequence of Halorhodospira halophila SL1.</title>
        <authorList>
            <person name="Challacombe J.F."/>
            <person name="Majid S."/>
            <person name="Deole R."/>
            <person name="Brettin T.S."/>
            <person name="Bruce D."/>
            <person name="Delano S.F."/>
            <person name="Detter J.C."/>
            <person name="Gleasner C.D."/>
            <person name="Han C.S."/>
            <person name="Misra M."/>
            <person name="Reitenga K.G."/>
            <person name="Mikhailova N."/>
            <person name="Woyke T."/>
            <person name="Pitluck S."/>
            <person name="Nolan M."/>
            <person name="Land M.L."/>
            <person name="Saunders E."/>
            <person name="Tapia R."/>
            <person name="Lapidus A."/>
            <person name="Ivanova N."/>
            <person name="Hoff W.D."/>
        </authorList>
    </citation>
    <scope>NUCLEOTIDE SEQUENCE [LARGE SCALE GENOMIC DNA]</scope>
    <source>
        <strain evidence="11">DSM 244 / SL1</strain>
    </source>
</reference>
<evidence type="ECO:0000313" key="11">
    <source>
        <dbReference type="Proteomes" id="UP000000647"/>
    </source>
</evidence>
<dbReference type="AlphaFoldDB" id="A1WTM3"/>
<comment type="cofactor">
    <cofactor evidence="8">
        <name>Mg(2+)</name>
        <dbReference type="ChEBI" id="CHEBI:18420"/>
    </cofactor>
</comment>
<keyword evidence="11" id="KW-1185">Reference proteome</keyword>
<comment type="catalytic activity">
    <reaction evidence="8">
        <text>Mo-molybdopterin + GTP + H(+) = Mo-molybdopterin guanine dinucleotide + diphosphate</text>
        <dbReference type="Rhea" id="RHEA:34243"/>
        <dbReference type="ChEBI" id="CHEBI:15378"/>
        <dbReference type="ChEBI" id="CHEBI:33019"/>
        <dbReference type="ChEBI" id="CHEBI:37565"/>
        <dbReference type="ChEBI" id="CHEBI:71302"/>
        <dbReference type="ChEBI" id="CHEBI:71310"/>
        <dbReference type="EC" id="2.7.7.77"/>
    </reaction>
</comment>
<dbReference type="STRING" id="349124.Hhal_0241"/>
<evidence type="ECO:0000256" key="6">
    <source>
        <dbReference type="ARBA" id="ARBA00023134"/>
    </source>
</evidence>
<dbReference type="HOGENOM" id="CLU_055597_5_1_6"/>
<feature type="binding site" evidence="8">
    <location>
        <position position="76"/>
    </location>
    <ligand>
        <name>GTP</name>
        <dbReference type="ChEBI" id="CHEBI:37565"/>
    </ligand>
</feature>
<evidence type="ECO:0000259" key="9">
    <source>
        <dbReference type="Pfam" id="PF12804"/>
    </source>
</evidence>
<keyword evidence="7 8" id="KW-0501">Molybdenum cofactor biosynthesis</keyword>
<dbReference type="HAMAP" id="MF_00316">
    <property type="entry name" value="MobA"/>
    <property type="match status" value="1"/>
</dbReference>
<dbReference type="KEGG" id="hha:Hhal_0241"/>
<gene>
    <name evidence="8" type="primary">mobA</name>
    <name evidence="10" type="ordered locus">Hhal_0241</name>
</gene>
<keyword evidence="6 8" id="KW-0342">GTP-binding</keyword>
<dbReference type="GO" id="GO:0005525">
    <property type="term" value="F:GTP binding"/>
    <property type="evidence" value="ECO:0007669"/>
    <property type="project" value="UniProtKB-UniRule"/>
</dbReference>
<keyword evidence="3 8" id="KW-0479">Metal-binding</keyword>
<dbReference type="InterPro" id="IPR013482">
    <property type="entry name" value="Molybde_CF_guanTrfase"/>
</dbReference>
<comment type="subunit">
    <text evidence="8">Monomer.</text>
</comment>
<dbReference type="GO" id="GO:0046872">
    <property type="term" value="F:metal ion binding"/>
    <property type="evidence" value="ECO:0007669"/>
    <property type="project" value="UniProtKB-KW"/>
</dbReference>
<dbReference type="EC" id="2.7.7.77" evidence="8"/>
<organism evidence="10 11">
    <name type="scientific">Halorhodospira halophila (strain DSM 244 / SL1)</name>
    <name type="common">Ectothiorhodospira halophila (strain DSM 244 / SL1)</name>
    <dbReference type="NCBI Taxonomy" id="349124"/>
    <lineage>
        <taxon>Bacteria</taxon>
        <taxon>Pseudomonadati</taxon>
        <taxon>Pseudomonadota</taxon>
        <taxon>Gammaproteobacteria</taxon>
        <taxon>Chromatiales</taxon>
        <taxon>Ectothiorhodospiraceae</taxon>
        <taxon>Halorhodospira</taxon>
    </lineage>
</organism>
<evidence type="ECO:0000256" key="3">
    <source>
        <dbReference type="ARBA" id="ARBA00022723"/>
    </source>
</evidence>
<dbReference type="RefSeq" id="WP_011813058.1">
    <property type="nucleotide sequence ID" value="NC_008789.1"/>
</dbReference>
<dbReference type="PANTHER" id="PTHR19136:SF81">
    <property type="entry name" value="MOLYBDENUM COFACTOR GUANYLYLTRANSFERASE"/>
    <property type="match status" value="1"/>
</dbReference>
<dbReference type="GO" id="GO:0061603">
    <property type="term" value="F:molybdenum cofactor guanylyltransferase activity"/>
    <property type="evidence" value="ECO:0007669"/>
    <property type="project" value="UniProtKB-EC"/>
</dbReference>